<dbReference type="PANTHER" id="PTHR30203">
    <property type="entry name" value="OUTER MEMBRANE CATION EFFLUX PROTEIN"/>
    <property type="match status" value="1"/>
</dbReference>
<dbReference type="SUPFAM" id="SSF56954">
    <property type="entry name" value="Outer membrane efflux proteins (OEP)"/>
    <property type="match status" value="1"/>
</dbReference>
<organism evidence="4 5">
    <name type="scientific">Methylobacillus methanolivorans</name>
    <dbReference type="NCBI Taxonomy" id="1848927"/>
    <lineage>
        <taxon>Bacteria</taxon>
        <taxon>Pseudomonadati</taxon>
        <taxon>Pseudomonadota</taxon>
        <taxon>Betaproteobacteria</taxon>
        <taxon>Nitrosomonadales</taxon>
        <taxon>Methylophilaceae</taxon>
        <taxon>Methylobacillus</taxon>
    </lineage>
</organism>
<comment type="similarity">
    <text evidence="1 2">Belongs to the outer membrane factor (OMF) (TC 1.B.17) family.</text>
</comment>
<feature type="signal peptide" evidence="2">
    <location>
        <begin position="1"/>
        <end position="25"/>
    </location>
</feature>
<keyword evidence="2" id="KW-0812">Transmembrane</keyword>
<dbReference type="EMBL" id="JBIWXY010000002">
    <property type="protein sequence ID" value="MFJ5446584.1"/>
    <property type="molecule type" value="Genomic_DNA"/>
</dbReference>
<comment type="subcellular location">
    <subcellularLocation>
        <location evidence="2">Cell membrane</location>
        <topology evidence="2">Lipid-anchor</topology>
    </subcellularLocation>
</comment>
<feature type="coiled-coil region" evidence="3">
    <location>
        <begin position="369"/>
        <end position="403"/>
    </location>
</feature>
<gene>
    <name evidence="4" type="ORF">ACIKP9_10135</name>
</gene>
<dbReference type="RefSeq" id="WP_400882205.1">
    <property type="nucleotide sequence ID" value="NZ_JBIWXY010000002.1"/>
</dbReference>
<evidence type="ECO:0000256" key="1">
    <source>
        <dbReference type="ARBA" id="ARBA00007613"/>
    </source>
</evidence>
<evidence type="ECO:0000313" key="4">
    <source>
        <dbReference type="EMBL" id="MFJ5446584.1"/>
    </source>
</evidence>
<comment type="caution">
    <text evidence="4">The sequence shown here is derived from an EMBL/GenBank/DDBJ whole genome shotgun (WGS) entry which is preliminary data.</text>
</comment>
<proteinExistence type="inferred from homology"/>
<keyword evidence="2" id="KW-0472">Membrane</keyword>
<evidence type="ECO:0000313" key="5">
    <source>
        <dbReference type="Proteomes" id="UP001617669"/>
    </source>
</evidence>
<keyword evidence="2" id="KW-0564">Palmitate</keyword>
<name>A0ABW8GMS9_9PROT</name>
<dbReference type="Gene3D" id="2.20.200.10">
    <property type="entry name" value="Outer membrane efflux proteins (OEP)"/>
    <property type="match status" value="1"/>
</dbReference>
<dbReference type="Gene3D" id="1.20.1600.10">
    <property type="entry name" value="Outer membrane efflux proteins (OEP)"/>
    <property type="match status" value="1"/>
</dbReference>
<dbReference type="PANTHER" id="PTHR30203:SF33">
    <property type="entry name" value="BLR4455 PROTEIN"/>
    <property type="match status" value="1"/>
</dbReference>
<evidence type="ECO:0000256" key="3">
    <source>
        <dbReference type="SAM" id="Coils"/>
    </source>
</evidence>
<reference evidence="4 5" key="1">
    <citation type="submission" date="2024-11" db="EMBL/GenBank/DDBJ databases">
        <authorList>
            <person name="Kaparullina E.N."/>
            <person name="Delegan Y.A."/>
            <person name="Doronina N.V."/>
        </authorList>
    </citation>
    <scope>NUCLEOTIDE SEQUENCE [LARGE SCALE GENOMIC DNA]</scope>
    <source>
        <strain evidence="4 5">7sh_L</strain>
    </source>
</reference>
<evidence type="ECO:0000256" key="2">
    <source>
        <dbReference type="RuleBase" id="RU362097"/>
    </source>
</evidence>
<feature type="coiled-coil region" evidence="3">
    <location>
        <begin position="177"/>
        <end position="204"/>
    </location>
</feature>
<dbReference type="InterPro" id="IPR003423">
    <property type="entry name" value="OMP_efflux"/>
</dbReference>
<keyword evidence="2" id="KW-0449">Lipoprotein</keyword>
<sequence>MKVLRLFLLLLLPACTHVNPPQLQAEDGLHNLPDQWRNNASVTEAAHVPDQDWWQSFGSQALAGMVQQAQLESYDIAAAIARVEQAQHLAVVAGAPLLPEVSAAGNIGRQQRLGGSSDANRLGTYSAGLLASYEIDFWGKNRAAYQGALSNLRASEFDRDSMRVSLGANVAISAIEAIGLAERVEIARRNLENAERVLALVDSRYRAGAATAIEQAQQQGLVASQRRTVALLQQQRGNTEAALATLMSRPLAELPLVAASVRALQPPMSDAGVPSELLTRRPDIALAEARLLAADADIQVARAAMLPSIRLTGGVSTASEHLRDLFDAPLYNLAAGLAAPIFNAGRLAAQRDAAIARRKELLANYRQAIIAALSDVEAALNRIAGLEQQAIAQTLALENAERAFALAQSRYQAGAETMLTMLDTQRTLFTAQDLDLQLRQQRLQASVDLYRALGGGWQRSQ</sequence>
<feature type="chain" id="PRO_5044975555" evidence="2">
    <location>
        <begin position="26"/>
        <end position="461"/>
    </location>
</feature>
<accession>A0ABW8GMS9</accession>
<dbReference type="Pfam" id="PF02321">
    <property type="entry name" value="OEP"/>
    <property type="match status" value="2"/>
</dbReference>
<protein>
    <submittedName>
        <fullName evidence="4">Efflux transporter outer membrane subunit</fullName>
    </submittedName>
</protein>
<dbReference type="NCBIfam" id="TIGR01845">
    <property type="entry name" value="outer_NodT"/>
    <property type="match status" value="1"/>
</dbReference>
<keyword evidence="2" id="KW-1134">Transmembrane beta strand</keyword>
<dbReference type="Proteomes" id="UP001617669">
    <property type="component" value="Unassembled WGS sequence"/>
</dbReference>
<keyword evidence="2" id="KW-0732">Signal</keyword>
<keyword evidence="3" id="KW-0175">Coiled coil</keyword>
<dbReference type="InterPro" id="IPR010131">
    <property type="entry name" value="MdtP/NodT-like"/>
</dbReference>
<keyword evidence="5" id="KW-1185">Reference proteome</keyword>